<dbReference type="InterPro" id="IPR028087">
    <property type="entry name" value="Tad_N"/>
</dbReference>
<accession>A0A4R6SLK9</accession>
<evidence type="ECO:0000259" key="2">
    <source>
        <dbReference type="Pfam" id="PF13400"/>
    </source>
</evidence>
<feature type="region of interest" description="Disordered" evidence="1">
    <location>
        <begin position="118"/>
        <end position="139"/>
    </location>
</feature>
<dbReference type="EMBL" id="SNXZ01000001">
    <property type="protein sequence ID" value="TDQ04741.1"/>
    <property type="molecule type" value="Genomic_DNA"/>
</dbReference>
<name>A0A4R6SLK9_LABRH</name>
<reference evidence="3 4" key="1">
    <citation type="submission" date="2019-03" db="EMBL/GenBank/DDBJ databases">
        <title>Genomic Encyclopedia of Type Strains, Phase IV (KMG-IV): sequencing the most valuable type-strain genomes for metagenomic binning, comparative biology and taxonomic classification.</title>
        <authorList>
            <person name="Goeker M."/>
        </authorList>
    </citation>
    <scope>NUCLEOTIDE SEQUENCE [LARGE SCALE GENOMIC DNA]</scope>
    <source>
        <strain evidence="3 4">DSM 45361</strain>
    </source>
</reference>
<dbReference type="Pfam" id="PF13400">
    <property type="entry name" value="Tad"/>
    <property type="match status" value="1"/>
</dbReference>
<organism evidence="3 4">
    <name type="scientific">Labedaea rhizosphaerae</name>
    <dbReference type="NCBI Taxonomy" id="598644"/>
    <lineage>
        <taxon>Bacteria</taxon>
        <taxon>Bacillati</taxon>
        <taxon>Actinomycetota</taxon>
        <taxon>Actinomycetes</taxon>
        <taxon>Pseudonocardiales</taxon>
        <taxon>Pseudonocardiaceae</taxon>
        <taxon>Labedaea</taxon>
    </lineage>
</organism>
<evidence type="ECO:0000313" key="4">
    <source>
        <dbReference type="Proteomes" id="UP000295444"/>
    </source>
</evidence>
<evidence type="ECO:0000313" key="3">
    <source>
        <dbReference type="EMBL" id="TDQ04741.1"/>
    </source>
</evidence>
<sequence length="139" mass="13943">MTGDRGSATVLGAVAIAALVLTATLVMAVGTAEIARHRAAGAADLAVLAAAAAAADGSDEEHACARARWVADNMTVHLDRCWFDGADALVEVSAEPGGPLTGRVHAHARAGPVQLTADERPVAHPATAPNARATVAPAR</sequence>
<gene>
    <name evidence="3" type="ORF">EV186_101697</name>
</gene>
<dbReference type="Proteomes" id="UP000295444">
    <property type="component" value="Unassembled WGS sequence"/>
</dbReference>
<dbReference type="RefSeq" id="WP_133847603.1">
    <property type="nucleotide sequence ID" value="NZ_SNXZ01000001.1"/>
</dbReference>
<protein>
    <submittedName>
        <fullName evidence="3">Secretion/DNA translocation related TadE-like protein</fullName>
    </submittedName>
</protein>
<comment type="caution">
    <text evidence="3">The sequence shown here is derived from an EMBL/GenBank/DDBJ whole genome shotgun (WGS) entry which is preliminary data.</text>
</comment>
<proteinExistence type="predicted"/>
<evidence type="ECO:0000256" key="1">
    <source>
        <dbReference type="SAM" id="MobiDB-lite"/>
    </source>
</evidence>
<keyword evidence="4" id="KW-1185">Reference proteome</keyword>
<dbReference type="InterPro" id="IPR021202">
    <property type="entry name" value="Rv3654c-like"/>
</dbReference>
<feature type="domain" description="Putative Flp pilus-assembly TadG-like N-terminal" evidence="2">
    <location>
        <begin position="6"/>
        <end position="53"/>
    </location>
</feature>
<dbReference type="OrthoDB" id="3701242at2"/>
<dbReference type="NCBIfam" id="TIGR03816">
    <property type="entry name" value="tadE_like_DECH"/>
    <property type="match status" value="1"/>
</dbReference>
<dbReference type="AlphaFoldDB" id="A0A4R6SLK9"/>